<evidence type="ECO:0000256" key="14">
    <source>
        <dbReference type="ARBA" id="ARBA00023157"/>
    </source>
</evidence>
<dbReference type="InterPro" id="IPR007110">
    <property type="entry name" value="Ig-like_dom"/>
</dbReference>
<keyword evidence="7" id="KW-0677">Repeat</keyword>
<dbReference type="Pfam" id="PF00047">
    <property type="entry name" value="ig"/>
    <property type="match status" value="1"/>
</dbReference>
<evidence type="ECO:0000256" key="3">
    <source>
        <dbReference type="ARBA" id="ARBA00022553"/>
    </source>
</evidence>
<dbReference type="InterPro" id="IPR013151">
    <property type="entry name" value="Immunoglobulin_dom"/>
</dbReference>
<dbReference type="Gene3D" id="2.60.40.10">
    <property type="entry name" value="Immunoglobulins"/>
    <property type="match status" value="2"/>
</dbReference>
<sequence>MLILGVFLFALWGYNHGLSVPAYFVRPLLPHAVTISAKVGDNIELDCSSDGYPSPEILWYKFNVPLLDVTYRKLEDALNFRKLVLNDLLLADAGNYSCHVNNTLGSAYRTFILYVYESSNSPPMILKSLLTNKTAVFGSKASFHCHVTSDSVTYVRWHFKRYTVQVNASDNSTQASVTEIRSIVPVKVSSFVGNGSNSHHIRGEVVLHVRNVSLRDEGEYICEAFNEHGKVSCGAFLAVVKGPTPSTHEIEARYAALFGETQKLPLAVLVAVPVAFLIILTAVFIRALEKAKRKHGLELHVVKKMDMNGDAVVMSGKPCSNTESDRQKMEKPEIVLTESQRISNFTKRNGVQTGQQITPLPKEVTCEATCSSERLPSSQASDVSSKRCSTALELEWEGIELVMEDGFEMIKLCKEEEV</sequence>
<dbReference type="Proteomes" id="UP001163046">
    <property type="component" value="Unassembled WGS sequence"/>
</dbReference>
<evidence type="ECO:0000256" key="10">
    <source>
        <dbReference type="ARBA" id="ARBA00022840"/>
    </source>
</evidence>
<keyword evidence="15" id="KW-0675">Receptor</keyword>
<dbReference type="EMBL" id="MU827786">
    <property type="protein sequence ID" value="KAJ7333656.1"/>
    <property type="molecule type" value="Genomic_DNA"/>
</dbReference>
<evidence type="ECO:0000256" key="19">
    <source>
        <dbReference type="SAM" id="SignalP"/>
    </source>
</evidence>
<reference evidence="21" key="1">
    <citation type="submission" date="2023-01" db="EMBL/GenBank/DDBJ databases">
        <title>Genome assembly of the deep-sea coral Lophelia pertusa.</title>
        <authorList>
            <person name="Herrera S."/>
            <person name="Cordes E."/>
        </authorList>
    </citation>
    <scope>NUCLEOTIDE SEQUENCE</scope>
    <source>
        <strain evidence="21">USNM1676648</strain>
        <tissue evidence="21">Polyp</tissue>
    </source>
</reference>
<evidence type="ECO:0000256" key="9">
    <source>
        <dbReference type="ARBA" id="ARBA00022777"/>
    </source>
</evidence>
<keyword evidence="5 18" id="KW-0812">Transmembrane</keyword>
<keyword evidence="8" id="KW-0547">Nucleotide-binding</keyword>
<protein>
    <recommendedName>
        <fullName evidence="2">receptor protein-tyrosine kinase</fullName>
        <ecNumber evidence="2">2.7.10.1</ecNumber>
    </recommendedName>
</protein>
<dbReference type="InterPro" id="IPR003599">
    <property type="entry name" value="Ig_sub"/>
</dbReference>
<dbReference type="GO" id="GO:0007411">
    <property type="term" value="P:axon guidance"/>
    <property type="evidence" value="ECO:0007669"/>
    <property type="project" value="TreeGrafter"/>
</dbReference>
<evidence type="ECO:0000313" key="22">
    <source>
        <dbReference type="Proteomes" id="UP001163046"/>
    </source>
</evidence>
<keyword evidence="13" id="KW-0829">Tyrosine-protein kinase</keyword>
<dbReference type="GO" id="GO:0070593">
    <property type="term" value="P:dendrite self-avoidance"/>
    <property type="evidence" value="ECO:0007669"/>
    <property type="project" value="TreeGrafter"/>
</dbReference>
<keyword evidence="22" id="KW-1185">Reference proteome</keyword>
<accession>A0A9X0CGE7</accession>
<dbReference type="OrthoDB" id="5971691at2759"/>
<dbReference type="PANTHER" id="PTHR10075:SF101">
    <property type="entry name" value="ZWEI IG DOMAIN PROTEIN ZIG-3"/>
    <property type="match status" value="1"/>
</dbReference>
<dbReference type="FunFam" id="2.60.40.10:FF:000020">
    <property type="entry name" value="Fibroblast growth factor receptor"/>
    <property type="match status" value="1"/>
</dbReference>
<dbReference type="Pfam" id="PF13927">
    <property type="entry name" value="Ig_3"/>
    <property type="match status" value="1"/>
</dbReference>
<feature type="chain" id="PRO_5040988061" description="receptor protein-tyrosine kinase" evidence="19">
    <location>
        <begin position="18"/>
        <end position="418"/>
    </location>
</feature>
<dbReference type="SUPFAM" id="SSF48726">
    <property type="entry name" value="Immunoglobulin"/>
    <property type="match status" value="2"/>
</dbReference>
<keyword evidence="6 19" id="KW-0732">Signal</keyword>
<comment type="subcellular location">
    <subcellularLocation>
        <location evidence="1">Membrane</location>
        <topology evidence="1">Single-pass membrane protein</topology>
    </subcellularLocation>
</comment>
<evidence type="ECO:0000256" key="8">
    <source>
        <dbReference type="ARBA" id="ARBA00022741"/>
    </source>
</evidence>
<keyword evidence="4" id="KW-0808">Transferase</keyword>
<evidence type="ECO:0000256" key="2">
    <source>
        <dbReference type="ARBA" id="ARBA00011902"/>
    </source>
</evidence>
<dbReference type="GO" id="GO:0004714">
    <property type="term" value="F:transmembrane receptor protein tyrosine kinase activity"/>
    <property type="evidence" value="ECO:0007669"/>
    <property type="project" value="UniProtKB-EC"/>
</dbReference>
<organism evidence="21 22">
    <name type="scientific">Desmophyllum pertusum</name>
    <dbReference type="NCBI Taxonomy" id="174260"/>
    <lineage>
        <taxon>Eukaryota</taxon>
        <taxon>Metazoa</taxon>
        <taxon>Cnidaria</taxon>
        <taxon>Anthozoa</taxon>
        <taxon>Hexacorallia</taxon>
        <taxon>Scleractinia</taxon>
        <taxon>Caryophylliina</taxon>
        <taxon>Caryophylliidae</taxon>
        <taxon>Desmophyllum</taxon>
    </lineage>
</organism>
<dbReference type="GO" id="GO:0030424">
    <property type="term" value="C:axon"/>
    <property type="evidence" value="ECO:0007669"/>
    <property type="project" value="TreeGrafter"/>
</dbReference>
<evidence type="ECO:0000313" key="21">
    <source>
        <dbReference type="EMBL" id="KAJ7333656.1"/>
    </source>
</evidence>
<evidence type="ECO:0000256" key="1">
    <source>
        <dbReference type="ARBA" id="ARBA00004167"/>
    </source>
</evidence>
<keyword evidence="3" id="KW-0597">Phosphoprotein</keyword>
<dbReference type="SMART" id="SM00408">
    <property type="entry name" value="IGc2"/>
    <property type="match status" value="2"/>
</dbReference>
<evidence type="ECO:0000256" key="4">
    <source>
        <dbReference type="ARBA" id="ARBA00022679"/>
    </source>
</evidence>
<keyword evidence="11 18" id="KW-1133">Transmembrane helix</keyword>
<dbReference type="InterPro" id="IPR013783">
    <property type="entry name" value="Ig-like_fold"/>
</dbReference>
<comment type="caution">
    <text evidence="21">The sequence shown here is derived from an EMBL/GenBank/DDBJ whole genome shotgun (WGS) entry which is preliminary data.</text>
</comment>
<dbReference type="AlphaFoldDB" id="A0A9X0CGE7"/>
<keyword evidence="10" id="KW-0067">ATP-binding</keyword>
<evidence type="ECO:0000256" key="7">
    <source>
        <dbReference type="ARBA" id="ARBA00022737"/>
    </source>
</evidence>
<keyword evidence="21" id="KW-0378">Hydrolase</keyword>
<feature type="signal peptide" evidence="19">
    <location>
        <begin position="1"/>
        <end position="17"/>
    </location>
</feature>
<keyword evidence="14" id="KW-1015">Disulfide bond</keyword>
<dbReference type="GO" id="GO:0016787">
    <property type="term" value="F:hydrolase activity"/>
    <property type="evidence" value="ECO:0007669"/>
    <property type="project" value="UniProtKB-KW"/>
</dbReference>
<dbReference type="InterPro" id="IPR036179">
    <property type="entry name" value="Ig-like_dom_sf"/>
</dbReference>
<dbReference type="GO" id="GO:0005886">
    <property type="term" value="C:plasma membrane"/>
    <property type="evidence" value="ECO:0007669"/>
    <property type="project" value="TreeGrafter"/>
</dbReference>
<feature type="domain" description="Ig-like" evidence="20">
    <location>
        <begin position="123"/>
        <end position="232"/>
    </location>
</feature>
<dbReference type="PROSITE" id="PS50835">
    <property type="entry name" value="IG_LIKE"/>
    <property type="match status" value="2"/>
</dbReference>
<keyword evidence="12 18" id="KW-0472">Membrane</keyword>
<evidence type="ECO:0000256" key="16">
    <source>
        <dbReference type="ARBA" id="ARBA00023180"/>
    </source>
</evidence>
<dbReference type="EC" id="2.7.10.1" evidence="2"/>
<evidence type="ECO:0000256" key="18">
    <source>
        <dbReference type="SAM" id="Phobius"/>
    </source>
</evidence>
<keyword evidence="9" id="KW-0418">Kinase</keyword>
<keyword evidence="17" id="KW-0393">Immunoglobulin domain</keyword>
<dbReference type="GO" id="GO:0007156">
    <property type="term" value="P:homophilic cell adhesion via plasma membrane adhesion molecules"/>
    <property type="evidence" value="ECO:0007669"/>
    <property type="project" value="TreeGrafter"/>
</dbReference>
<dbReference type="GO" id="GO:0098632">
    <property type="term" value="F:cell-cell adhesion mediator activity"/>
    <property type="evidence" value="ECO:0007669"/>
    <property type="project" value="TreeGrafter"/>
</dbReference>
<feature type="domain" description="Ig-like" evidence="20">
    <location>
        <begin position="21"/>
        <end position="114"/>
    </location>
</feature>
<evidence type="ECO:0000256" key="5">
    <source>
        <dbReference type="ARBA" id="ARBA00022692"/>
    </source>
</evidence>
<gene>
    <name evidence="21" type="primary">SDK1_4</name>
    <name evidence="21" type="ORF">OS493_017200</name>
</gene>
<dbReference type="InterPro" id="IPR003598">
    <property type="entry name" value="Ig_sub2"/>
</dbReference>
<dbReference type="CDD" id="cd00096">
    <property type="entry name" value="Ig"/>
    <property type="match status" value="1"/>
</dbReference>
<evidence type="ECO:0000256" key="15">
    <source>
        <dbReference type="ARBA" id="ARBA00023170"/>
    </source>
</evidence>
<evidence type="ECO:0000256" key="6">
    <source>
        <dbReference type="ARBA" id="ARBA00022729"/>
    </source>
</evidence>
<evidence type="ECO:0000256" key="12">
    <source>
        <dbReference type="ARBA" id="ARBA00023136"/>
    </source>
</evidence>
<dbReference type="PANTHER" id="PTHR10075">
    <property type="entry name" value="BASIGIN RELATED"/>
    <property type="match status" value="1"/>
</dbReference>
<evidence type="ECO:0000259" key="20">
    <source>
        <dbReference type="PROSITE" id="PS50835"/>
    </source>
</evidence>
<dbReference type="SMART" id="SM00409">
    <property type="entry name" value="IG"/>
    <property type="match status" value="2"/>
</dbReference>
<keyword evidence="16" id="KW-0325">Glycoprotein</keyword>
<evidence type="ECO:0000256" key="13">
    <source>
        <dbReference type="ARBA" id="ARBA00023137"/>
    </source>
</evidence>
<evidence type="ECO:0000256" key="17">
    <source>
        <dbReference type="ARBA" id="ARBA00023319"/>
    </source>
</evidence>
<name>A0A9X0CGE7_9CNID</name>
<dbReference type="GO" id="GO:0005524">
    <property type="term" value="F:ATP binding"/>
    <property type="evidence" value="ECO:0007669"/>
    <property type="project" value="UniProtKB-KW"/>
</dbReference>
<feature type="transmembrane region" description="Helical" evidence="18">
    <location>
        <begin position="264"/>
        <end position="285"/>
    </location>
</feature>
<proteinExistence type="predicted"/>
<evidence type="ECO:0000256" key="11">
    <source>
        <dbReference type="ARBA" id="ARBA00022989"/>
    </source>
</evidence>